<keyword evidence="3" id="KW-1185">Reference proteome</keyword>
<keyword evidence="2" id="KW-0378">Hydrolase</keyword>
<evidence type="ECO:0000313" key="2">
    <source>
        <dbReference type="EMBL" id="AXE20640.1"/>
    </source>
</evidence>
<dbReference type="PANTHER" id="PTHR43135">
    <property type="entry name" value="ALPHA-D-RIBOSE 1-METHYLPHOSPHONATE 5-TRIPHOSPHATE DIPHOSPHATASE"/>
    <property type="match status" value="1"/>
</dbReference>
<dbReference type="Pfam" id="PF01979">
    <property type="entry name" value="Amidohydro_1"/>
    <property type="match status" value="1"/>
</dbReference>
<evidence type="ECO:0000259" key="1">
    <source>
        <dbReference type="Pfam" id="PF01979"/>
    </source>
</evidence>
<protein>
    <submittedName>
        <fullName evidence="2">Amidohydrolase</fullName>
    </submittedName>
</protein>
<dbReference type="SUPFAM" id="SSF51556">
    <property type="entry name" value="Metallo-dependent hydrolases"/>
    <property type="match status" value="1"/>
</dbReference>
<proteinExistence type="predicted"/>
<dbReference type="Gene3D" id="3.20.20.140">
    <property type="entry name" value="Metal-dependent hydrolases"/>
    <property type="match status" value="1"/>
</dbReference>
<dbReference type="OrthoDB" id="783596at2"/>
<dbReference type="AlphaFoldDB" id="A0A344TPR9"/>
<dbReference type="PANTHER" id="PTHR43135:SF3">
    <property type="entry name" value="ALPHA-D-RIBOSE 1-METHYLPHOSPHONATE 5-TRIPHOSPHATE DIPHOSPHATASE"/>
    <property type="match status" value="1"/>
</dbReference>
<dbReference type="EMBL" id="CP030850">
    <property type="protein sequence ID" value="AXE20640.1"/>
    <property type="molecule type" value="Genomic_DNA"/>
</dbReference>
<name>A0A344TPR9_9BACT</name>
<dbReference type="InterPro" id="IPR006680">
    <property type="entry name" value="Amidohydro-rel"/>
</dbReference>
<organism evidence="2 3">
    <name type="scientific">Runella rosea</name>
    <dbReference type="NCBI Taxonomy" id="2259595"/>
    <lineage>
        <taxon>Bacteria</taxon>
        <taxon>Pseudomonadati</taxon>
        <taxon>Bacteroidota</taxon>
        <taxon>Cytophagia</taxon>
        <taxon>Cytophagales</taxon>
        <taxon>Spirosomataceae</taxon>
        <taxon>Runella</taxon>
    </lineage>
</organism>
<accession>A0A344TPR9</accession>
<dbReference type="SUPFAM" id="SSF51338">
    <property type="entry name" value="Composite domain of metallo-dependent hydrolases"/>
    <property type="match status" value="1"/>
</dbReference>
<dbReference type="Proteomes" id="UP000251993">
    <property type="component" value="Chromosome"/>
</dbReference>
<dbReference type="Gene3D" id="2.30.40.10">
    <property type="entry name" value="Urease, subunit C, domain 1"/>
    <property type="match status" value="1"/>
</dbReference>
<feature type="domain" description="Amidohydrolase-related" evidence="1">
    <location>
        <begin position="347"/>
        <end position="447"/>
    </location>
</feature>
<sequence>MLNISVLNFRNYMRTGRPSNYPIKVKKLYFAQASYFLQPISYFLLLISGLLFQPVSAQNPAPAKPQTKPIALVGGTVHVGNGTVIDKGTVVFDKGILTAVGDASTTFDRNATEVIDVTGKHLYPGLIAMGATTGLVEISSVRATTDNQEIGALNPNVRALVAYNTDSEVIPTLRNNGLLLTQATPQGGTISGSSSVMELDGWNWEDAVLKKDDGLWLTWPPFFTREFNFEDFSVSLQRNSRRQEVINNLAQLFSDASAYSQIKNPSITNLKLEALRGLFSGNQNLYIRADNSKDIIEAVKFAKSHGVQKPVIVGAEDALRVVDFLKENNIPVVLGETHRLPNRQDEPVYQPYQLPSLLQKAGVTVALSYGEAYWRTRNLPFVAGTAAGFGNLDREEALKMITSTPAKILGVDKQVGTLEKGKLATLVVCKGDILDMRSNGIEHAFIRGRKTDLDDRHKRQYKKYNDKYEIGNK</sequence>
<gene>
    <name evidence="2" type="ORF">DR864_24325</name>
</gene>
<dbReference type="InterPro" id="IPR051781">
    <property type="entry name" value="Metallo-dep_Hydrolase"/>
</dbReference>
<dbReference type="InterPro" id="IPR011059">
    <property type="entry name" value="Metal-dep_hydrolase_composite"/>
</dbReference>
<evidence type="ECO:0000313" key="3">
    <source>
        <dbReference type="Proteomes" id="UP000251993"/>
    </source>
</evidence>
<dbReference type="InterPro" id="IPR032466">
    <property type="entry name" value="Metal_Hydrolase"/>
</dbReference>
<dbReference type="KEGG" id="run:DR864_24325"/>
<reference evidence="2 3" key="1">
    <citation type="submission" date="2018-07" db="EMBL/GenBank/DDBJ databases">
        <title>Genome sequencing of Runella.</title>
        <authorList>
            <person name="Baek M.-G."/>
            <person name="Yi H."/>
        </authorList>
    </citation>
    <scope>NUCLEOTIDE SEQUENCE [LARGE SCALE GENOMIC DNA]</scope>
    <source>
        <strain evidence="2 3">HYN0085</strain>
    </source>
</reference>
<dbReference type="GO" id="GO:0016810">
    <property type="term" value="F:hydrolase activity, acting on carbon-nitrogen (but not peptide) bonds"/>
    <property type="evidence" value="ECO:0007669"/>
    <property type="project" value="InterPro"/>
</dbReference>